<dbReference type="AlphaFoldDB" id="A0AAE9W952"/>
<dbReference type="EMBL" id="CP115611">
    <property type="protein sequence ID" value="WBW71981.1"/>
    <property type="molecule type" value="Genomic_DNA"/>
</dbReference>
<proteinExistence type="inferred from homology"/>
<dbReference type="PANTHER" id="PTHR16105:SF0">
    <property type="entry name" value="RNA-BINDING REGION-CONTAINING PROTEIN 3"/>
    <property type="match status" value="1"/>
</dbReference>
<dbReference type="GO" id="GO:0097157">
    <property type="term" value="F:pre-mRNA intronic binding"/>
    <property type="evidence" value="ECO:0007669"/>
    <property type="project" value="TreeGrafter"/>
</dbReference>
<dbReference type="SUPFAM" id="SSF54928">
    <property type="entry name" value="RNA-binding domain, RBD"/>
    <property type="match status" value="1"/>
</dbReference>
<dbReference type="KEGG" id="som:SOMG_00117"/>
<dbReference type="PROSITE" id="PS50102">
    <property type="entry name" value="RRM"/>
    <property type="match status" value="2"/>
</dbReference>
<keyword evidence="6 10" id="KW-0694">RNA-binding</keyword>
<name>A0AAE9W952_9SCHI</name>
<dbReference type="Pfam" id="PF00076">
    <property type="entry name" value="RRM_1"/>
    <property type="match status" value="2"/>
</dbReference>
<feature type="domain" description="RRM" evidence="12">
    <location>
        <begin position="173"/>
        <end position="246"/>
    </location>
</feature>
<evidence type="ECO:0000259" key="12">
    <source>
        <dbReference type="PROSITE" id="PS50102"/>
    </source>
</evidence>
<evidence type="ECO:0000256" key="5">
    <source>
        <dbReference type="ARBA" id="ARBA00022737"/>
    </source>
</evidence>
<keyword evidence="8" id="KW-0539">Nucleus</keyword>
<evidence type="ECO:0000256" key="8">
    <source>
        <dbReference type="ARBA" id="ARBA00023242"/>
    </source>
</evidence>
<comment type="similarity">
    <text evidence="2">Belongs to the RRM U1 A/B'' family.</text>
</comment>
<evidence type="ECO:0000256" key="1">
    <source>
        <dbReference type="ARBA" id="ARBA00004123"/>
    </source>
</evidence>
<evidence type="ECO:0000256" key="2">
    <source>
        <dbReference type="ARBA" id="ARBA00007243"/>
    </source>
</evidence>
<feature type="domain" description="RRM" evidence="12">
    <location>
        <begin position="25"/>
        <end position="104"/>
    </location>
</feature>
<evidence type="ECO:0000256" key="6">
    <source>
        <dbReference type="ARBA" id="ARBA00022884"/>
    </source>
</evidence>
<dbReference type="InterPro" id="IPR045164">
    <property type="entry name" value="RBM41/RNPC3"/>
</dbReference>
<feature type="region of interest" description="Disordered" evidence="11">
    <location>
        <begin position="121"/>
        <end position="157"/>
    </location>
</feature>
<organism evidence="13 14">
    <name type="scientific">Schizosaccharomyces osmophilus</name>
    <dbReference type="NCBI Taxonomy" id="2545709"/>
    <lineage>
        <taxon>Eukaryota</taxon>
        <taxon>Fungi</taxon>
        <taxon>Dikarya</taxon>
        <taxon>Ascomycota</taxon>
        <taxon>Taphrinomycotina</taxon>
        <taxon>Schizosaccharomycetes</taxon>
        <taxon>Schizosaccharomycetales</taxon>
        <taxon>Schizosaccharomycetaceae</taxon>
        <taxon>Schizosaccharomyces</taxon>
    </lineage>
</organism>
<dbReference type="SMART" id="SM00360">
    <property type="entry name" value="RRM"/>
    <property type="match status" value="2"/>
</dbReference>
<keyword evidence="7" id="KW-0508">mRNA splicing</keyword>
<keyword evidence="14" id="KW-1185">Reference proteome</keyword>
<evidence type="ECO:0000256" key="9">
    <source>
        <dbReference type="ARBA" id="ARBA00023274"/>
    </source>
</evidence>
<dbReference type="GO" id="GO:0030626">
    <property type="term" value="F:U12 snRNA binding"/>
    <property type="evidence" value="ECO:0007669"/>
    <property type="project" value="TreeGrafter"/>
</dbReference>
<dbReference type="FunFam" id="3.30.70.330:FF:000029">
    <property type="entry name" value="U2 small nuclear ribonucleoprotein B"/>
    <property type="match status" value="1"/>
</dbReference>
<dbReference type="GO" id="GO:0000398">
    <property type="term" value="P:mRNA splicing, via spliceosome"/>
    <property type="evidence" value="ECO:0007669"/>
    <property type="project" value="TreeGrafter"/>
</dbReference>
<evidence type="ECO:0000256" key="3">
    <source>
        <dbReference type="ARBA" id="ARBA00022664"/>
    </source>
</evidence>
<dbReference type="FunFam" id="3.30.70.330:FF:000039">
    <property type="entry name" value="U1 small nuclear ribonucleoprotein A"/>
    <property type="match status" value="1"/>
</dbReference>
<dbReference type="Gene3D" id="3.30.70.330">
    <property type="match status" value="2"/>
</dbReference>
<dbReference type="RefSeq" id="XP_056036224.1">
    <property type="nucleotide sequence ID" value="XM_056178915.1"/>
</dbReference>
<dbReference type="PANTHER" id="PTHR16105">
    <property type="entry name" value="RNA-BINDING REGION-CONTAINING PROTEIN 3"/>
    <property type="match status" value="1"/>
</dbReference>
<evidence type="ECO:0000313" key="13">
    <source>
        <dbReference type="EMBL" id="WBW71981.1"/>
    </source>
</evidence>
<keyword evidence="3" id="KW-0507">mRNA processing</keyword>
<protein>
    <submittedName>
        <fullName evidence="13">U1 snRNP-associated protein Usp102</fullName>
    </submittedName>
</protein>
<evidence type="ECO:0000256" key="4">
    <source>
        <dbReference type="ARBA" id="ARBA00022728"/>
    </source>
</evidence>
<keyword evidence="4" id="KW-0747">Spliceosome</keyword>
<dbReference type="InterPro" id="IPR012677">
    <property type="entry name" value="Nucleotide-bd_a/b_plait_sf"/>
</dbReference>
<gene>
    <name evidence="13" type="primary">usp102</name>
    <name evidence="13" type="ORF">SOMG_00117</name>
</gene>
<keyword evidence="9" id="KW-0687">Ribonucleoprotein</keyword>
<evidence type="ECO:0000256" key="7">
    <source>
        <dbReference type="ARBA" id="ARBA00023187"/>
    </source>
</evidence>
<evidence type="ECO:0000313" key="14">
    <source>
        <dbReference type="Proteomes" id="UP001212411"/>
    </source>
</evidence>
<comment type="subcellular location">
    <subcellularLocation>
        <location evidence="1">Nucleus</location>
    </subcellularLocation>
</comment>
<dbReference type="GeneID" id="80873604"/>
<dbReference type="Proteomes" id="UP001212411">
    <property type="component" value="Chromosome 1"/>
</dbReference>
<dbReference type="GO" id="GO:0030532">
    <property type="term" value="C:small nuclear ribonucleoprotein complex"/>
    <property type="evidence" value="ECO:0007669"/>
    <property type="project" value="UniProtKB-ARBA"/>
</dbReference>
<evidence type="ECO:0000256" key="11">
    <source>
        <dbReference type="SAM" id="MobiDB-lite"/>
    </source>
</evidence>
<dbReference type="InterPro" id="IPR000504">
    <property type="entry name" value="RRM_dom"/>
</dbReference>
<keyword evidence="5" id="KW-0677">Repeat</keyword>
<accession>A0AAE9W952</accession>
<dbReference type="InterPro" id="IPR035979">
    <property type="entry name" value="RBD_domain_sf"/>
</dbReference>
<dbReference type="CDD" id="cd12247">
    <property type="entry name" value="RRM2_U1A_like"/>
    <property type="match status" value="1"/>
</dbReference>
<feature type="compositionally biased region" description="Basic and acidic residues" evidence="11">
    <location>
        <begin position="121"/>
        <end position="130"/>
    </location>
</feature>
<dbReference type="GO" id="GO:0005681">
    <property type="term" value="C:spliceosomal complex"/>
    <property type="evidence" value="ECO:0007669"/>
    <property type="project" value="UniProtKB-KW"/>
</dbReference>
<sequence length="248" mass="27886">MNSPSVTGNQASEGRPEEVLGKPSETLYIRNIEEKIRVSMLKQILEHLFGAYGKVLSVQARKTLRMRGQAFVVFENTQDANRALQDLQGYPLYGKPMMIQFSRTKSDAIVQLQDPQQLELHKTQRHERREHLKRTGALQPPAPKAAHKKQPVKRAAPGERKFNINEDLLPPNKVLLLQNLPQEVTAEILTQIFEAYQGFQEVRMVPGRRGIAFVEYDTEREAGVAKNGTAGMALSGSQVKVTFARKAS</sequence>
<reference evidence="13 14" key="1">
    <citation type="journal article" date="2023" name="G3 (Bethesda)">
        <title>A high-quality reference genome for the fission yeast Schizosaccharomyces osmophilus.</title>
        <authorList>
            <person name="Jia G.S."/>
            <person name="Zhang W.C."/>
            <person name="Liang Y."/>
            <person name="Liu X.H."/>
            <person name="Rhind N."/>
            <person name="Pidoux A."/>
            <person name="Brysch-Herzberg M."/>
            <person name="Du L.L."/>
        </authorList>
    </citation>
    <scope>NUCLEOTIDE SEQUENCE [LARGE SCALE GENOMIC DNA]</scope>
    <source>
        <strain evidence="13 14">CBS 15793</strain>
    </source>
</reference>
<dbReference type="CDD" id="cd12246">
    <property type="entry name" value="RRM1_U1A_like"/>
    <property type="match status" value="1"/>
</dbReference>
<evidence type="ECO:0000256" key="10">
    <source>
        <dbReference type="PROSITE-ProRule" id="PRU00176"/>
    </source>
</evidence>